<evidence type="ECO:0000259" key="1">
    <source>
        <dbReference type="SMART" id="SM00331"/>
    </source>
</evidence>
<organism evidence="2 3">
    <name type="scientific">Faecalicatena orotica</name>
    <dbReference type="NCBI Taxonomy" id="1544"/>
    <lineage>
        <taxon>Bacteria</taxon>
        <taxon>Bacillati</taxon>
        <taxon>Bacillota</taxon>
        <taxon>Clostridia</taxon>
        <taxon>Lachnospirales</taxon>
        <taxon>Lachnospiraceae</taxon>
        <taxon>Faecalicatena</taxon>
    </lineage>
</organism>
<dbReference type="OrthoDB" id="1090916at2"/>
<keyword evidence="3" id="KW-1185">Reference proteome</keyword>
<reference evidence="2 3" key="1">
    <citation type="submission" date="2018-05" db="EMBL/GenBank/DDBJ databases">
        <title>The Hungate 1000. A catalogue of reference genomes from the rumen microbiome.</title>
        <authorList>
            <person name="Kelly W."/>
        </authorList>
    </citation>
    <scope>NUCLEOTIDE SEQUENCE [LARGE SCALE GENOMIC DNA]</scope>
    <source>
        <strain evidence="2 3">NLAE-zl-C242</strain>
    </source>
</reference>
<comment type="caution">
    <text evidence="2">The sequence shown here is derived from an EMBL/GenBank/DDBJ whole genome shotgun (WGS) entry which is preliminary data.</text>
</comment>
<dbReference type="AlphaFoldDB" id="A0A2Y9BP35"/>
<accession>A0A2Y9BP35</accession>
<dbReference type="EMBL" id="QGDL01000022">
    <property type="protein sequence ID" value="PWJ20638.1"/>
    <property type="molecule type" value="Genomic_DNA"/>
</dbReference>
<dbReference type="Proteomes" id="UP000245845">
    <property type="component" value="Unassembled WGS sequence"/>
</dbReference>
<gene>
    <name evidence="2" type="ORF">A8806_12223</name>
</gene>
<sequence>MSVSIDVAWKSLNKHHEELCGDKVEILKTEDSDIVILADGMGSGVKANILATLTSKILGTMLFEGAGIESCVETIAKTLPICQVRKVAYATFSILQIFHNGEAYLVEFDNPDCVFVRDQKIVKYPYEERVIEGKKIHEYRFQVRQNDCFVLMSDGVIYAGAGEILNLQGWTWESMAEYTLQCTKKTLSASRLAALLSQACDDLYVQKPGDDTTVAVARVIERRVVNIFTGPPKSKDEDEKLMHEFIHMEGKKVVSGGTSANIAARVLHKEIVTKIDRSDPSVPPMASIAGLDLVTEGVLTLGKTLKLLKRYINDEFDVEFFDELDANNGASKLAKLIIEECTELNLFVGTAVNEAHQDQELGFDLSVRMNLVEQLIHAAEKMGKRVTVKYY</sequence>
<protein>
    <submittedName>
        <fullName evidence="2">Stage II sporulation protein E</fullName>
    </submittedName>
</protein>
<evidence type="ECO:0000313" key="2">
    <source>
        <dbReference type="EMBL" id="PWJ20638.1"/>
    </source>
</evidence>
<dbReference type="Gene3D" id="3.60.40.10">
    <property type="entry name" value="PPM-type phosphatase domain"/>
    <property type="match status" value="1"/>
</dbReference>
<dbReference type="Pfam" id="PF07228">
    <property type="entry name" value="SpoIIE"/>
    <property type="match status" value="1"/>
</dbReference>
<dbReference type="RefSeq" id="WP_109733802.1">
    <property type="nucleotide sequence ID" value="NZ_BAAACK010000012.1"/>
</dbReference>
<proteinExistence type="predicted"/>
<dbReference type="InterPro" id="IPR036457">
    <property type="entry name" value="PPM-type-like_dom_sf"/>
</dbReference>
<name>A0A2Y9BP35_9FIRM</name>
<dbReference type="InterPro" id="IPR001932">
    <property type="entry name" value="PPM-type_phosphatase-like_dom"/>
</dbReference>
<feature type="domain" description="PPM-type phosphatase" evidence="1">
    <location>
        <begin position="4"/>
        <end position="219"/>
    </location>
</feature>
<dbReference type="SUPFAM" id="SSF81606">
    <property type="entry name" value="PP2C-like"/>
    <property type="match status" value="1"/>
</dbReference>
<dbReference type="SMART" id="SM00331">
    <property type="entry name" value="PP2C_SIG"/>
    <property type="match status" value="1"/>
</dbReference>
<evidence type="ECO:0000313" key="3">
    <source>
        <dbReference type="Proteomes" id="UP000245845"/>
    </source>
</evidence>